<evidence type="ECO:0000259" key="2">
    <source>
        <dbReference type="PROSITE" id="PS50878"/>
    </source>
</evidence>
<evidence type="ECO:0000313" key="4">
    <source>
        <dbReference type="Proteomes" id="UP001159042"/>
    </source>
</evidence>
<gene>
    <name evidence="3" type="ORF">NQ315_002589</name>
</gene>
<dbReference type="Gene3D" id="3.30.70.270">
    <property type="match status" value="1"/>
</dbReference>
<dbReference type="AlphaFoldDB" id="A0AAV8VU57"/>
<dbReference type="InterPro" id="IPR043128">
    <property type="entry name" value="Rev_trsase/Diguanyl_cyclase"/>
</dbReference>
<dbReference type="InterPro" id="IPR000477">
    <property type="entry name" value="RT_dom"/>
</dbReference>
<comment type="caution">
    <text evidence="3">The sequence shown here is derived from an EMBL/GenBank/DDBJ whole genome shotgun (WGS) entry which is preliminary data.</text>
</comment>
<evidence type="ECO:0000313" key="3">
    <source>
        <dbReference type="EMBL" id="KAJ8917897.1"/>
    </source>
</evidence>
<sequence length="710" mass="80442">MGSNLSRSVLSGENDTSESEKEPSSPVPSRNPKRFRRVILSSSESSDEEEQEGASQIVSTRAEVHVDPNSIVNTNIDKESLLGMDPKKLSLFGPPLNEGLVNRWQSYLMDGIDKESRDALSKVLFPANCPQLAAPTLNVEAEKLLSALDKKKDAVIQDKLGRGLTILGEAISTLLSSDKIPLELQTLLIPKTAESGKLFTEVHYLLSQHRKHQIYPHMGPITQKVAEQASRDELLFGQNFGEKCKAAQVVEKATLGTQVQDETPDQIEREDGNTEAENEIIISPGILPSETLKVDIEENCAGRIHLFLEQWELLTRDPLILSWVRGYKIPFFLKPYQIKTPNQRVFSKREKSLLQASIAELLKKGVISLCVHRKGEFLSSYFLVEKITGGYRFVLNLKSLNKFVETMHFKLENFKTVKDIIVQNCYMCTLDLKDAYYLIPIHKKYRKYLRFSFEGQLFEFNVLPFGLSTAPFVFCKLIKPILSFLRTEGLLSVNYLDDFLLLADSKNSCLDNVRVTVDLISKVGLIINFEKSRVTPIQNIKFLGFVWDSIKMTISLPDDKVLRASQYVLKVRNSDTLTIRLFAKLIGFLISICPAFTCGWVYTKSLEHEKCAALKRSHGNFESIMKLSRENILGLEWWSNNIHMSGCSLLLRTYDYEIFTYASTSGWGTVCGDQKANGFWTKSEYEYHILSGAISNLLFITISYQKLVRS</sequence>
<protein>
    <recommendedName>
        <fullName evidence="2">Reverse transcriptase domain-containing protein</fullName>
    </recommendedName>
</protein>
<dbReference type="SUPFAM" id="SSF56672">
    <property type="entry name" value="DNA/RNA polymerases"/>
    <property type="match status" value="1"/>
</dbReference>
<evidence type="ECO:0000256" key="1">
    <source>
        <dbReference type="SAM" id="MobiDB-lite"/>
    </source>
</evidence>
<reference evidence="3 4" key="1">
    <citation type="journal article" date="2023" name="Insect Mol. Biol.">
        <title>Genome sequencing provides insights into the evolution of gene families encoding plant cell wall-degrading enzymes in longhorned beetles.</title>
        <authorList>
            <person name="Shin N.R."/>
            <person name="Okamura Y."/>
            <person name="Kirsch R."/>
            <person name="Pauchet Y."/>
        </authorList>
    </citation>
    <scope>NUCLEOTIDE SEQUENCE [LARGE SCALE GENOMIC DNA]</scope>
    <source>
        <strain evidence="3">EAD_L_NR</strain>
    </source>
</reference>
<dbReference type="EMBL" id="JANEYG010000029">
    <property type="protein sequence ID" value="KAJ8917897.1"/>
    <property type="molecule type" value="Genomic_DNA"/>
</dbReference>
<feature type="region of interest" description="Disordered" evidence="1">
    <location>
        <begin position="1"/>
        <end position="62"/>
    </location>
</feature>
<dbReference type="PROSITE" id="PS50878">
    <property type="entry name" value="RT_POL"/>
    <property type="match status" value="1"/>
</dbReference>
<dbReference type="Proteomes" id="UP001159042">
    <property type="component" value="Unassembled WGS sequence"/>
</dbReference>
<dbReference type="PANTHER" id="PTHR33050">
    <property type="entry name" value="REVERSE TRANSCRIPTASE DOMAIN-CONTAINING PROTEIN"/>
    <property type="match status" value="1"/>
</dbReference>
<dbReference type="Pfam" id="PF00078">
    <property type="entry name" value="RVT_1"/>
    <property type="match status" value="1"/>
</dbReference>
<dbReference type="GO" id="GO:0071897">
    <property type="term" value="P:DNA biosynthetic process"/>
    <property type="evidence" value="ECO:0007669"/>
    <property type="project" value="UniProtKB-ARBA"/>
</dbReference>
<name>A0AAV8VU57_9CUCU</name>
<dbReference type="Gene3D" id="3.10.10.10">
    <property type="entry name" value="HIV Type 1 Reverse Transcriptase, subunit A, domain 1"/>
    <property type="match status" value="1"/>
</dbReference>
<feature type="domain" description="Reverse transcriptase" evidence="2">
    <location>
        <begin position="365"/>
        <end position="547"/>
    </location>
</feature>
<feature type="compositionally biased region" description="Polar residues" evidence="1">
    <location>
        <begin position="1"/>
        <end position="14"/>
    </location>
</feature>
<dbReference type="InterPro" id="IPR043502">
    <property type="entry name" value="DNA/RNA_pol_sf"/>
</dbReference>
<proteinExistence type="predicted"/>
<dbReference type="PANTHER" id="PTHR33050:SF7">
    <property type="entry name" value="RIBONUCLEASE H"/>
    <property type="match status" value="1"/>
</dbReference>
<accession>A0AAV8VU57</accession>
<keyword evidence="4" id="KW-1185">Reference proteome</keyword>
<organism evidence="3 4">
    <name type="scientific">Exocentrus adspersus</name>
    <dbReference type="NCBI Taxonomy" id="1586481"/>
    <lineage>
        <taxon>Eukaryota</taxon>
        <taxon>Metazoa</taxon>
        <taxon>Ecdysozoa</taxon>
        <taxon>Arthropoda</taxon>
        <taxon>Hexapoda</taxon>
        <taxon>Insecta</taxon>
        <taxon>Pterygota</taxon>
        <taxon>Neoptera</taxon>
        <taxon>Endopterygota</taxon>
        <taxon>Coleoptera</taxon>
        <taxon>Polyphaga</taxon>
        <taxon>Cucujiformia</taxon>
        <taxon>Chrysomeloidea</taxon>
        <taxon>Cerambycidae</taxon>
        <taxon>Lamiinae</taxon>
        <taxon>Acanthocinini</taxon>
        <taxon>Exocentrus</taxon>
    </lineage>
</organism>
<dbReference type="CDD" id="cd03714">
    <property type="entry name" value="RT_DIRS1"/>
    <property type="match status" value="1"/>
</dbReference>
<dbReference type="InterPro" id="IPR052055">
    <property type="entry name" value="Hepadnavirus_pol/RT"/>
</dbReference>